<sequence>MIKASSIAGNVESALVKANKVMDGKIKSALELYNGPFSSVLNENSVLAEELGLPLCQDTGFIEFFVFIGQRVSLEEPISDTLDMAVRRAYSTNPFRYSIVKDPLIHRENTGDNTPSVVHTFMVSGKELEIRFLVKGGGSENLSRLFMLNPTTSQEEFIETIANSVS</sequence>
<dbReference type="PANTHER" id="PTHR30389:SF17">
    <property type="entry name" value="L(+)-TARTRATE DEHYDRATASE SUBUNIT ALPHA-RELATED"/>
    <property type="match status" value="1"/>
</dbReference>
<dbReference type="Pfam" id="PF05681">
    <property type="entry name" value="Fumerase"/>
    <property type="match status" value="1"/>
</dbReference>
<keyword evidence="4" id="KW-0408">Iron</keyword>
<dbReference type="AlphaFoldDB" id="A0A117LTQ7"/>
<gene>
    <name evidence="8" type="ORF">XD86_0989</name>
</gene>
<organism evidence="8 9">
    <name type="scientific">Mesotoga infera</name>
    <dbReference type="NCBI Taxonomy" id="1236046"/>
    <lineage>
        <taxon>Bacteria</taxon>
        <taxon>Thermotogati</taxon>
        <taxon>Thermotogota</taxon>
        <taxon>Thermotogae</taxon>
        <taxon>Kosmotogales</taxon>
        <taxon>Kosmotogaceae</taxon>
        <taxon>Mesotoga</taxon>
    </lineage>
</organism>
<evidence type="ECO:0000256" key="3">
    <source>
        <dbReference type="ARBA" id="ARBA00022723"/>
    </source>
</evidence>
<feature type="non-terminal residue" evidence="8">
    <location>
        <position position="166"/>
    </location>
</feature>
<evidence type="ECO:0000259" key="7">
    <source>
        <dbReference type="Pfam" id="PF05681"/>
    </source>
</evidence>
<evidence type="ECO:0000256" key="4">
    <source>
        <dbReference type="ARBA" id="ARBA00023004"/>
    </source>
</evidence>
<protein>
    <submittedName>
        <fullName evidence="8">Hydro-lyase, Fe-S type, tartrate/fumarate subfamily</fullName>
    </submittedName>
</protein>
<evidence type="ECO:0000313" key="9">
    <source>
        <dbReference type="Proteomes" id="UP000054260"/>
    </source>
</evidence>
<evidence type="ECO:0000256" key="1">
    <source>
        <dbReference type="ARBA" id="ARBA00008876"/>
    </source>
</evidence>
<evidence type="ECO:0000256" key="2">
    <source>
        <dbReference type="ARBA" id="ARBA00022485"/>
    </source>
</evidence>
<keyword evidence="3" id="KW-0479">Metal-binding</keyword>
<evidence type="ECO:0000313" key="8">
    <source>
        <dbReference type="EMBL" id="KUK66924.1"/>
    </source>
</evidence>
<dbReference type="EMBL" id="LGGH01000151">
    <property type="protein sequence ID" value="KUK66924.1"/>
    <property type="molecule type" value="Genomic_DNA"/>
</dbReference>
<evidence type="ECO:0000256" key="6">
    <source>
        <dbReference type="ARBA" id="ARBA00023239"/>
    </source>
</evidence>
<name>A0A117LTQ7_9BACT</name>
<dbReference type="InterPro" id="IPR051208">
    <property type="entry name" value="Class-I_Fumarase/Tartrate_DH"/>
</dbReference>
<dbReference type="Proteomes" id="UP000054260">
    <property type="component" value="Unassembled WGS sequence"/>
</dbReference>
<keyword evidence="2" id="KW-0004">4Fe-4S</keyword>
<evidence type="ECO:0000256" key="5">
    <source>
        <dbReference type="ARBA" id="ARBA00023014"/>
    </source>
</evidence>
<dbReference type="InterPro" id="IPR004646">
    <property type="entry name" value="Fe-S_hydro-lyase_TtdA-typ_cat"/>
</dbReference>
<reference evidence="9" key="1">
    <citation type="journal article" date="2015" name="MBio">
        <title>Genome-Resolved Metagenomic Analysis Reveals Roles for Candidate Phyla and Other Microbial Community Members in Biogeochemical Transformations in Oil Reservoirs.</title>
        <authorList>
            <person name="Hu P."/>
            <person name="Tom L."/>
            <person name="Singh A."/>
            <person name="Thomas B.C."/>
            <person name="Baker B.J."/>
            <person name="Piceno Y.M."/>
            <person name="Andersen G.L."/>
            <person name="Banfield J.F."/>
        </authorList>
    </citation>
    <scope>NUCLEOTIDE SEQUENCE [LARGE SCALE GENOMIC DNA]</scope>
</reference>
<keyword evidence="5" id="KW-0411">Iron-sulfur</keyword>
<accession>A0A117LTQ7</accession>
<dbReference type="GO" id="GO:0051539">
    <property type="term" value="F:4 iron, 4 sulfur cluster binding"/>
    <property type="evidence" value="ECO:0007669"/>
    <property type="project" value="UniProtKB-KW"/>
</dbReference>
<keyword evidence="6 8" id="KW-0456">Lyase</keyword>
<proteinExistence type="inferred from homology"/>
<feature type="domain" description="Fe-S hydro-lyase tartrate dehydratase alpha-type catalytic" evidence="7">
    <location>
        <begin position="41"/>
        <end position="165"/>
    </location>
</feature>
<dbReference type="GO" id="GO:0046872">
    <property type="term" value="F:metal ion binding"/>
    <property type="evidence" value="ECO:0007669"/>
    <property type="project" value="UniProtKB-KW"/>
</dbReference>
<dbReference type="GO" id="GO:0016829">
    <property type="term" value="F:lyase activity"/>
    <property type="evidence" value="ECO:0007669"/>
    <property type="project" value="UniProtKB-KW"/>
</dbReference>
<comment type="similarity">
    <text evidence="1">Belongs to the class-I fumarase family.</text>
</comment>
<dbReference type="PANTHER" id="PTHR30389">
    <property type="entry name" value="FUMARATE HYDRATASE-RELATED"/>
    <property type="match status" value="1"/>
</dbReference>
<comment type="caution">
    <text evidence="8">The sequence shown here is derived from an EMBL/GenBank/DDBJ whole genome shotgun (WGS) entry which is preliminary data.</text>
</comment>